<dbReference type="Proteomes" id="UP000065511">
    <property type="component" value="Chromosome"/>
</dbReference>
<dbReference type="Proteomes" id="UP000183039">
    <property type="component" value="Unassembled WGS sequence"/>
</dbReference>
<dbReference type="AlphaFoldDB" id="A0A0S3KB59"/>
<organism evidence="2 4">
    <name type="scientific">Enterococcus silesiacus</name>
    <dbReference type="NCBI Taxonomy" id="332949"/>
    <lineage>
        <taxon>Bacteria</taxon>
        <taxon>Bacillati</taxon>
        <taxon>Bacillota</taxon>
        <taxon>Bacilli</taxon>
        <taxon>Lactobacillales</taxon>
        <taxon>Enterococcaceae</taxon>
        <taxon>Enterococcus</taxon>
    </lineage>
</organism>
<reference evidence="2 4" key="1">
    <citation type="submission" date="2014-12" db="EMBL/GenBank/DDBJ databases">
        <title>Draft genome sequences of 29 type strains of Enterococci.</title>
        <authorList>
            <person name="Zhong Z."/>
            <person name="Sun Z."/>
            <person name="Liu W."/>
            <person name="Zhang W."/>
            <person name="Zhang H."/>
        </authorList>
    </citation>
    <scope>NUCLEOTIDE SEQUENCE [LARGE SCALE GENOMIC DNA]</scope>
    <source>
        <strain evidence="2 4">DSM 22801</strain>
    </source>
</reference>
<evidence type="ECO:0000313" key="1">
    <source>
        <dbReference type="EMBL" id="ALS01305.1"/>
    </source>
</evidence>
<evidence type="ECO:0000313" key="3">
    <source>
        <dbReference type="Proteomes" id="UP000065511"/>
    </source>
</evidence>
<keyword evidence="3" id="KW-1185">Reference proteome</keyword>
<accession>A0A0S3KB59</accession>
<name>A0A0S3KB59_9ENTE</name>
<dbReference type="EMBL" id="JXLC01000018">
    <property type="protein sequence ID" value="OJG90700.1"/>
    <property type="molecule type" value="Genomic_DNA"/>
</dbReference>
<sequence>MSKKQNMQLLIYNKIIHDKTASGSREDKIRRILQYGSIEAPIYDIFNLDDLEYSTEALIEKNENDIREVYQVIKAFVSIQKSTYDFFEIDVIEDILCPTYELTKEEILFIVNTEPFETIN</sequence>
<gene>
    <name evidence="1" type="ORF">ATZ33_07970</name>
    <name evidence="2" type="ORF">RV15_GL001051</name>
</gene>
<evidence type="ECO:0000313" key="2">
    <source>
        <dbReference type="EMBL" id="OJG90700.1"/>
    </source>
</evidence>
<evidence type="ECO:0000313" key="4">
    <source>
        <dbReference type="Proteomes" id="UP000183039"/>
    </source>
</evidence>
<dbReference type="EMBL" id="CP013614">
    <property type="protein sequence ID" value="ALS01305.1"/>
    <property type="molecule type" value="Genomic_DNA"/>
</dbReference>
<reference evidence="1 3" key="2">
    <citation type="submission" date="2015-12" db="EMBL/GenBank/DDBJ databases">
        <authorList>
            <person name="Lauer A."/>
            <person name="Humrighouse B."/>
            <person name="Loparev V."/>
            <person name="Shewmaker P.L."/>
            <person name="Whitney A.M."/>
            <person name="McLaughlin R.W."/>
        </authorList>
    </citation>
    <scope>NUCLEOTIDE SEQUENCE [LARGE SCALE GENOMIC DNA]</scope>
    <source>
        <strain evidence="1 3">LMG 23085</strain>
    </source>
</reference>
<protein>
    <submittedName>
        <fullName evidence="2">Uncharacterized protein</fullName>
    </submittedName>
</protein>
<dbReference type="KEGG" id="ess:ATZ33_07970"/>
<proteinExistence type="predicted"/>